<dbReference type="Proteomes" id="UP000319160">
    <property type="component" value="Unassembled WGS sequence"/>
</dbReference>
<name>A0A553I6M9_9PEZI</name>
<feature type="compositionally biased region" description="Basic and acidic residues" evidence="1">
    <location>
        <begin position="1047"/>
        <end position="1056"/>
    </location>
</feature>
<gene>
    <name evidence="2" type="ORF">FHL15_003368</name>
</gene>
<feature type="region of interest" description="Disordered" evidence="1">
    <location>
        <begin position="1028"/>
        <end position="1056"/>
    </location>
</feature>
<evidence type="ECO:0008006" key="4">
    <source>
        <dbReference type="Google" id="ProtNLM"/>
    </source>
</evidence>
<dbReference type="STRING" id="2512241.A0A553I6M9"/>
<feature type="compositionally biased region" description="Polar residues" evidence="1">
    <location>
        <begin position="597"/>
        <end position="606"/>
    </location>
</feature>
<dbReference type="AlphaFoldDB" id="A0A553I6M9"/>
<feature type="compositionally biased region" description="Low complexity" evidence="1">
    <location>
        <begin position="521"/>
        <end position="530"/>
    </location>
</feature>
<comment type="caution">
    <text evidence="2">The sequence shown here is derived from an EMBL/GenBank/DDBJ whole genome shotgun (WGS) entry which is preliminary data.</text>
</comment>
<evidence type="ECO:0000313" key="3">
    <source>
        <dbReference type="Proteomes" id="UP000319160"/>
    </source>
</evidence>
<feature type="compositionally biased region" description="Polar residues" evidence="1">
    <location>
        <begin position="254"/>
        <end position="270"/>
    </location>
</feature>
<sequence>MDPLSITTSVITLIGAASNIYNCLQSIRHADRGLQSLVKEISTLNGFLRSIETALEDCRDNPYALTHIDPALWKESKVALSDCQETLDQLGSVFSEPKRPSRSNTLFRRARVAAELYSRAGEIASFREKISMSNMSLQTLLQVINVSLSLRSNESHDNILKELKELKNALRKSSQAATVSYSTLFLSEKDARLVNHLKLLVRAAQDFHSSASVTASTVVGSGESQPPPTDFGDDDARSGIASRMPSMKREQIETYLSQNQPISRPTTSASNKKKDETVPGPLKSPSTNLDIRESGTNDIFSTIFTSGFSKIAQRALQQLDLGKAEGLLKEALKWHGSSGSDDIHHHRRLQTQLALCSLLQGNCQEAQVLILGLFGSSTEKDTVALQLLYALALLQLHELDFEGARDNSKRLWEALQRIPNCTALGANDAMKLLATSYQESGDSLLADAIEAELPDLRLFEPVPKMSDFLADCEELLVGILGLQDSSEFSNPLLVVSKIHDLPIAKKPSSLQMRELLLENASSPISESSPSEADDSLSVKPTSDFTNTQPKAKKRSWSNLRTLFKPRLWDIGNMDLYPLNTGAQDSTFKLRKKAKTSHAVQVASQEPNADYKASSDPVIQSQTESKSDTSTRAGSVVQNHDPESTSRTMEWVIEQTDNNTTDTKTGTTAEREDVQEPTQRLQRQFSFQAGVSDHISAEPPTLSATTCYEMPNNAVFELMDTSPRVKLPIWTQESHGHGRRPNNKSKTISFHKVSRLISHFDNGTDISLSLYDGSIPMPDVCFPSNLLKESRKYQDSMAMKTATPLETEKDIYDLLGCDRHSVATGNILGSLGIDTGDSSSGSESDVSSIFDQITPSTRQTTFNSVAEGAGHDSSVDEEWPPKSVKRMKSQRDTESVTSDESSTRTSFKPTNNYGLDIELDESLSLPRARESNYEATDDIAQPQSLNSDTFGRREFGPAIARLCRYRSPRKTAFRRRLPGSATTGLGRLFHAQDSSEDNFDFGFSNALYSGPDAVPGPFTDLEEADLSGGQGISESTPRDISAAADSSKSNKLDSRQMENDRETLMGETLMNTNEPPPYRSEDLVGSRKRSWTRTQIDDFFGVSLERPLFQPISCA</sequence>
<proteinExistence type="predicted"/>
<dbReference type="EMBL" id="VFLP01000014">
    <property type="protein sequence ID" value="TRX95814.1"/>
    <property type="molecule type" value="Genomic_DNA"/>
</dbReference>
<feature type="region of interest" description="Disordered" evidence="1">
    <location>
        <begin position="864"/>
        <end position="912"/>
    </location>
</feature>
<feature type="compositionally biased region" description="Polar residues" evidence="1">
    <location>
        <begin position="538"/>
        <end position="549"/>
    </location>
</feature>
<feature type="region of interest" description="Disordered" evidence="1">
    <location>
        <begin position="597"/>
        <end position="677"/>
    </location>
</feature>
<feature type="compositionally biased region" description="Low complexity" evidence="1">
    <location>
        <begin position="655"/>
        <end position="667"/>
    </location>
</feature>
<protein>
    <recommendedName>
        <fullName evidence="4">Fungal N-terminal domain-containing protein</fullName>
    </recommendedName>
</protein>
<feature type="compositionally biased region" description="Polar residues" evidence="1">
    <location>
        <begin position="616"/>
        <end position="637"/>
    </location>
</feature>
<evidence type="ECO:0000313" key="2">
    <source>
        <dbReference type="EMBL" id="TRX95814.1"/>
    </source>
</evidence>
<feature type="compositionally biased region" description="Low complexity" evidence="1">
    <location>
        <begin position="894"/>
        <end position="905"/>
    </location>
</feature>
<reference evidence="3" key="1">
    <citation type="submission" date="2019-06" db="EMBL/GenBank/DDBJ databases">
        <title>Draft genome sequence of the griseofulvin-producing fungus Xylaria cubensis strain G536.</title>
        <authorList>
            <person name="Mead M.E."/>
            <person name="Raja H.A."/>
            <person name="Steenwyk J.L."/>
            <person name="Knowles S.L."/>
            <person name="Oberlies N.H."/>
            <person name="Rokas A."/>
        </authorList>
    </citation>
    <scope>NUCLEOTIDE SEQUENCE [LARGE SCALE GENOMIC DNA]</scope>
    <source>
        <strain evidence="3">G536</strain>
    </source>
</reference>
<dbReference type="OrthoDB" id="195446at2759"/>
<organism evidence="2 3">
    <name type="scientific">Xylaria flabelliformis</name>
    <dbReference type="NCBI Taxonomy" id="2512241"/>
    <lineage>
        <taxon>Eukaryota</taxon>
        <taxon>Fungi</taxon>
        <taxon>Dikarya</taxon>
        <taxon>Ascomycota</taxon>
        <taxon>Pezizomycotina</taxon>
        <taxon>Sordariomycetes</taxon>
        <taxon>Xylariomycetidae</taxon>
        <taxon>Xylariales</taxon>
        <taxon>Xylariaceae</taxon>
        <taxon>Xylaria</taxon>
    </lineage>
</organism>
<evidence type="ECO:0000256" key="1">
    <source>
        <dbReference type="SAM" id="MobiDB-lite"/>
    </source>
</evidence>
<keyword evidence="3" id="KW-1185">Reference proteome</keyword>
<feature type="region of interest" description="Disordered" evidence="1">
    <location>
        <begin position="521"/>
        <end position="552"/>
    </location>
</feature>
<accession>A0A553I6M9</accession>
<feature type="region of interest" description="Disordered" evidence="1">
    <location>
        <begin position="217"/>
        <end position="293"/>
    </location>
</feature>